<dbReference type="STRING" id="1314782.A0A165N3B8"/>
<protein>
    <recommendedName>
        <fullName evidence="12">ATPase, V0 complex, subunit E</fullName>
    </recommendedName>
</protein>
<keyword evidence="4 9" id="KW-0812">Transmembrane</keyword>
<evidence type="ECO:0000256" key="9">
    <source>
        <dbReference type="SAM" id="Phobius"/>
    </source>
</evidence>
<keyword evidence="7" id="KW-0406">Ion transport</keyword>
<dbReference type="PANTHER" id="PTHR12263">
    <property type="entry name" value="VACUOLAR ATP SYNTHASE SUBUNIT H"/>
    <property type="match status" value="1"/>
</dbReference>
<gene>
    <name evidence="10" type="ORF">NEOLEDRAFT_1183635</name>
</gene>
<evidence type="ECO:0000313" key="11">
    <source>
        <dbReference type="Proteomes" id="UP000076761"/>
    </source>
</evidence>
<comment type="similarity">
    <text evidence="2">Belongs to the V-ATPase e1/e2 subunit family.</text>
</comment>
<keyword evidence="3" id="KW-0813">Transport</keyword>
<evidence type="ECO:0000256" key="2">
    <source>
        <dbReference type="ARBA" id="ARBA00008328"/>
    </source>
</evidence>
<evidence type="ECO:0000256" key="4">
    <source>
        <dbReference type="ARBA" id="ARBA00022692"/>
    </source>
</evidence>
<organism evidence="10 11">
    <name type="scientific">Neolentinus lepideus HHB14362 ss-1</name>
    <dbReference type="NCBI Taxonomy" id="1314782"/>
    <lineage>
        <taxon>Eukaryota</taxon>
        <taxon>Fungi</taxon>
        <taxon>Dikarya</taxon>
        <taxon>Basidiomycota</taxon>
        <taxon>Agaricomycotina</taxon>
        <taxon>Agaricomycetes</taxon>
        <taxon>Gloeophyllales</taxon>
        <taxon>Gloeophyllaceae</taxon>
        <taxon>Neolentinus</taxon>
    </lineage>
</organism>
<keyword evidence="5" id="KW-0375">Hydrogen ion transport</keyword>
<dbReference type="EMBL" id="KV425649">
    <property type="protein sequence ID" value="KZT19121.1"/>
    <property type="molecule type" value="Genomic_DNA"/>
</dbReference>
<evidence type="ECO:0000256" key="7">
    <source>
        <dbReference type="ARBA" id="ARBA00023065"/>
    </source>
</evidence>
<keyword evidence="11" id="KW-1185">Reference proteome</keyword>
<dbReference type="FunCoup" id="A0A165N3B8">
    <property type="interactions" value="77"/>
</dbReference>
<dbReference type="Proteomes" id="UP000076761">
    <property type="component" value="Unassembled WGS sequence"/>
</dbReference>
<dbReference type="GO" id="GO:0000220">
    <property type="term" value="C:vacuolar proton-transporting V-type ATPase, V0 domain"/>
    <property type="evidence" value="ECO:0007669"/>
    <property type="project" value="TreeGrafter"/>
</dbReference>
<dbReference type="OrthoDB" id="1508846at2759"/>
<feature type="transmembrane region" description="Helical" evidence="9">
    <location>
        <begin position="6"/>
        <end position="25"/>
    </location>
</feature>
<evidence type="ECO:0000256" key="3">
    <source>
        <dbReference type="ARBA" id="ARBA00022448"/>
    </source>
</evidence>
<evidence type="ECO:0000256" key="5">
    <source>
        <dbReference type="ARBA" id="ARBA00022781"/>
    </source>
</evidence>
<dbReference type="Pfam" id="PF05493">
    <property type="entry name" value="ATP_synt_H"/>
    <property type="match status" value="1"/>
</dbReference>
<dbReference type="InParanoid" id="A0A165N3B8"/>
<evidence type="ECO:0000256" key="1">
    <source>
        <dbReference type="ARBA" id="ARBA00004127"/>
    </source>
</evidence>
<dbReference type="AlphaFoldDB" id="A0A165N3B8"/>
<dbReference type="GO" id="GO:0012505">
    <property type="term" value="C:endomembrane system"/>
    <property type="evidence" value="ECO:0007669"/>
    <property type="project" value="UniProtKB-SubCell"/>
</dbReference>
<evidence type="ECO:0000313" key="10">
    <source>
        <dbReference type="EMBL" id="KZT19121.1"/>
    </source>
</evidence>
<keyword evidence="8 9" id="KW-0472">Membrane</keyword>
<evidence type="ECO:0000256" key="6">
    <source>
        <dbReference type="ARBA" id="ARBA00022989"/>
    </source>
</evidence>
<dbReference type="PANTHER" id="PTHR12263:SF0">
    <property type="entry name" value="V-TYPE PROTON ATPASE SUBUNIT"/>
    <property type="match status" value="1"/>
</dbReference>
<evidence type="ECO:0008006" key="12">
    <source>
        <dbReference type="Google" id="ProtNLM"/>
    </source>
</evidence>
<name>A0A165N3B8_9AGAM</name>
<comment type="subcellular location">
    <subcellularLocation>
        <location evidence="1">Endomembrane system</location>
        <topology evidence="1">Multi-pass membrane protein</topology>
    </subcellularLocation>
</comment>
<accession>A0A165N3B8</accession>
<dbReference type="InterPro" id="IPR008389">
    <property type="entry name" value="ATPase_V0-cplx_e1/e2_su"/>
</dbReference>
<reference evidence="10 11" key="1">
    <citation type="journal article" date="2016" name="Mol. Biol. Evol.">
        <title>Comparative Genomics of Early-Diverging Mushroom-Forming Fungi Provides Insights into the Origins of Lignocellulose Decay Capabilities.</title>
        <authorList>
            <person name="Nagy L.G."/>
            <person name="Riley R."/>
            <person name="Tritt A."/>
            <person name="Adam C."/>
            <person name="Daum C."/>
            <person name="Floudas D."/>
            <person name="Sun H."/>
            <person name="Yadav J.S."/>
            <person name="Pangilinan J."/>
            <person name="Larsson K.H."/>
            <person name="Matsuura K."/>
            <person name="Barry K."/>
            <person name="Labutti K."/>
            <person name="Kuo R."/>
            <person name="Ohm R.A."/>
            <person name="Bhattacharya S.S."/>
            <person name="Shirouzu T."/>
            <person name="Yoshinaga Y."/>
            <person name="Martin F.M."/>
            <person name="Grigoriev I.V."/>
            <person name="Hibbett D.S."/>
        </authorList>
    </citation>
    <scope>NUCLEOTIDE SEQUENCE [LARGE SCALE GENOMIC DNA]</scope>
    <source>
        <strain evidence="10 11">HHB14362 ss-1</strain>
    </source>
</reference>
<evidence type="ECO:0000256" key="8">
    <source>
        <dbReference type="ARBA" id="ARBA00023136"/>
    </source>
</evidence>
<keyword evidence="6 9" id="KW-1133">Transmembrane helix</keyword>
<dbReference type="GO" id="GO:0046961">
    <property type="term" value="F:proton-transporting ATPase activity, rotational mechanism"/>
    <property type="evidence" value="ECO:0007669"/>
    <property type="project" value="InterPro"/>
</dbReference>
<dbReference type="GO" id="GO:0007035">
    <property type="term" value="P:vacuolar acidification"/>
    <property type="evidence" value="ECO:0007669"/>
    <property type="project" value="TreeGrafter"/>
</dbReference>
<sequence>MSSAFPVVVILAIVLGLMAVTWFTTPKGPNQTLIRTSVMLTLSCCYLVWMVTYMAQVHPLIAPTKNLAAEE</sequence>
<proteinExistence type="inferred from homology"/>
<feature type="transmembrane region" description="Helical" evidence="9">
    <location>
        <begin position="37"/>
        <end position="55"/>
    </location>
</feature>